<keyword evidence="3" id="KW-1185">Reference proteome</keyword>
<dbReference type="AlphaFoldDB" id="A0AAE1MPA8"/>
<accession>A0AAE1MPA8</accession>
<feature type="region of interest" description="Disordered" evidence="1">
    <location>
        <begin position="52"/>
        <end position="87"/>
    </location>
</feature>
<feature type="compositionally biased region" description="Basic and acidic residues" evidence="1">
    <location>
        <begin position="68"/>
        <end position="87"/>
    </location>
</feature>
<dbReference type="EMBL" id="JAWXYG010000006">
    <property type="protein sequence ID" value="KAK4268973.1"/>
    <property type="molecule type" value="Genomic_DNA"/>
</dbReference>
<comment type="caution">
    <text evidence="2">The sequence shown here is derived from an EMBL/GenBank/DDBJ whole genome shotgun (WGS) entry which is preliminary data.</text>
</comment>
<dbReference type="Proteomes" id="UP001293593">
    <property type="component" value="Unassembled WGS sequence"/>
</dbReference>
<reference evidence="2" key="1">
    <citation type="submission" date="2023-10" db="EMBL/GenBank/DDBJ databases">
        <title>Chromosome-level genome of the transformable northern wattle, Acacia crassicarpa.</title>
        <authorList>
            <person name="Massaro I."/>
            <person name="Sinha N.R."/>
            <person name="Poethig S."/>
            <person name="Leichty A.R."/>
        </authorList>
    </citation>
    <scope>NUCLEOTIDE SEQUENCE</scope>
    <source>
        <strain evidence="2">Acra3RX</strain>
        <tissue evidence="2">Leaf</tissue>
    </source>
</reference>
<sequence>MIQTPFKSDEESASIFHTPLSVSNYTIAYEYANPAHVYPIPGYTVSHMEDSMMTQTTSESTMEESEEFDFRSFLRSSPSRDDESDAR</sequence>
<organism evidence="2 3">
    <name type="scientific">Acacia crassicarpa</name>
    <name type="common">northern wattle</name>
    <dbReference type="NCBI Taxonomy" id="499986"/>
    <lineage>
        <taxon>Eukaryota</taxon>
        <taxon>Viridiplantae</taxon>
        <taxon>Streptophyta</taxon>
        <taxon>Embryophyta</taxon>
        <taxon>Tracheophyta</taxon>
        <taxon>Spermatophyta</taxon>
        <taxon>Magnoliopsida</taxon>
        <taxon>eudicotyledons</taxon>
        <taxon>Gunneridae</taxon>
        <taxon>Pentapetalae</taxon>
        <taxon>rosids</taxon>
        <taxon>fabids</taxon>
        <taxon>Fabales</taxon>
        <taxon>Fabaceae</taxon>
        <taxon>Caesalpinioideae</taxon>
        <taxon>mimosoid clade</taxon>
        <taxon>Acacieae</taxon>
        <taxon>Acacia</taxon>
    </lineage>
</organism>
<protein>
    <submittedName>
        <fullName evidence="2">Uncharacterized protein</fullName>
    </submittedName>
</protein>
<proteinExistence type="predicted"/>
<name>A0AAE1MPA8_9FABA</name>
<evidence type="ECO:0000256" key="1">
    <source>
        <dbReference type="SAM" id="MobiDB-lite"/>
    </source>
</evidence>
<gene>
    <name evidence="2" type="ORF">QN277_022190</name>
</gene>
<evidence type="ECO:0000313" key="3">
    <source>
        <dbReference type="Proteomes" id="UP001293593"/>
    </source>
</evidence>
<evidence type="ECO:0000313" key="2">
    <source>
        <dbReference type="EMBL" id="KAK4268973.1"/>
    </source>
</evidence>